<accession>A5DXP5</accession>
<feature type="chain" id="PRO_5002681547" evidence="1">
    <location>
        <begin position="21"/>
        <end position="491"/>
    </location>
</feature>
<dbReference type="OrthoDB" id="4024574at2759"/>
<keyword evidence="1" id="KW-0732">Signal</keyword>
<dbReference type="InParanoid" id="A5DXP5"/>
<dbReference type="eggNOG" id="ENOG502RY5P">
    <property type="taxonomic scope" value="Eukaryota"/>
</dbReference>
<dbReference type="VEuPathDB" id="FungiDB:LELG_02132"/>
<dbReference type="OMA" id="FCMLKPK"/>
<protein>
    <submittedName>
        <fullName evidence="2">Uncharacterized protein</fullName>
    </submittedName>
</protein>
<sequence>MLPLHSILCSLLLLDSTIIAIWVFKPHQICNPNPNSLLPFTGFKIVRQYKITGFKKPMSMHFITICHCNHGKVDYKKVIRTDTSGDVDWGKPFCMLKPKLAEKAQTVEHSGRVQHTVQSHAIDSDTKMCKAKQAYKSSSKLGNKDQDSGNEAHNRLDLKLFDLLGFTKNKYMKVNNLIRKKFDLLMEKLSNGKWIEYTSKEKYHYYKKVLNNTDPQTALLWESNNLVCYKMARRKKYARRKISFFMPHSFVGALYECLLPLDSKQKIIQQLFREASGDTSNLDSCSNTDSSLESSFMIQDFQFTCDPHLSIPVAPLLADDSTKQWFENKMHHFLNPRFVQTIPYLTTSTPWNLRFSVSETSDMYRDSWASKIDVNEKYTYNEAELHLISKAVAYSANLLNKLIAPVDFNELFKNSGKTNDRQNEEPSSMNGGIANNFNLKRVLSFEQRLFVWLASSRFARVIEIMNKIERHWEGLDDQTFHQERKDSTIKI</sequence>
<reference evidence="2 3" key="1">
    <citation type="journal article" date="2009" name="Nature">
        <title>Evolution of pathogenicity and sexual reproduction in eight Candida genomes.</title>
        <authorList>
            <person name="Butler G."/>
            <person name="Rasmussen M.D."/>
            <person name="Lin M.F."/>
            <person name="Santos M.A."/>
            <person name="Sakthikumar S."/>
            <person name="Munro C.A."/>
            <person name="Rheinbay E."/>
            <person name="Grabherr M."/>
            <person name="Forche A."/>
            <person name="Reedy J.L."/>
            <person name="Agrafioti I."/>
            <person name="Arnaud M.B."/>
            <person name="Bates S."/>
            <person name="Brown A.J."/>
            <person name="Brunke S."/>
            <person name="Costanzo M.C."/>
            <person name="Fitzpatrick D.A."/>
            <person name="de Groot P.W."/>
            <person name="Harris D."/>
            <person name="Hoyer L.L."/>
            <person name="Hube B."/>
            <person name="Klis F.M."/>
            <person name="Kodira C."/>
            <person name="Lennard N."/>
            <person name="Logue M.E."/>
            <person name="Martin R."/>
            <person name="Neiman A.M."/>
            <person name="Nikolaou E."/>
            <person name="Quail M.A."/>
            <person name="Quinn J."/>
            <person name="Santos M.C."/>
            <person name="Schmitzberger F.F."/>
            <person name="Sherlock G."/>
            <person name="Shah P."/>
            <person name="Silverstein K.A."/>
            <person name="Skrzypek M.S."/>
            <person name="Soll D."/>
            <person name="Staggs R."/>
            <person name="Stansfield I."/>
            <person name="Stumpf M.P."/>
            <person name="Sudbery P.E."/>
            <person name="Srikantha T."/>
            <person name="Zeng Q."/>
            <person name="Berman J."/>
            <person name="Berriman M."/>
            <person name="Heitman J."/>
            <person name="Gow N.A."/>
            <person name="Lorenz M.C."/>
            <person name="Birren B.W."/>
            <person name="Kellis M."/>
            <person name="Cuomo C.A."/>
        </authorList>
    </citation>
    <scope>NUCLEOTIDE SEQUENCE [LARGE SCALE GENOMIC DNA]</scope>
    <source>
        <strain evidence="3">ATCC 11503 / BCRC 21390 / CBS 2605 / JCM 1781 / NBRC 1676 / NRRL YB-4239</strain>
    </source>
</reference>
<dbReference type="GeneID" id="5233863"/>
<organism evidence="2 3">
    <name type="scientific">Lodderomyces elongisporus (strain ATCC 11503 / CBS 2605 / JCM 1781 / NBRC 1676 / NRRL YB-4239)</name>
    <name type="common">Yeast</name>
    <name type="synonym">Saccharomyces elongisporus</name>
    <dbReference type="NCBI Taxonomy" id="379508"/>
    <lineage>
        <taxon>Eukaryota</taxon>
        <taxon>Fungi</taxon>
        <taxon>Dikarya</taxon>
        <taxon>Ascomycota</taxon>
        <taxon>Saccharomycotina</taxon>
        <taxon>Pichiomycetes</taxon>
        <taxon>Debaryomycetaceae</taxon>
        <taxon>Candida/Lodderomyces clade</taxon>
        <taxon>Lodderomyces</taxon>
    </lineage>
</organism>
<name>A5DXP5_LODEL</name>
<dbReference type="EMBL" id="CH981525">
    <property type="protein sequence ID" value="EDK43953.1"/>
    <property type="molecule type" value="Genomic_DNA"/>
</dbReference>
<gene>
    <name evidence="2" type="ORF">LELG_02132</name>
</gene>
<evidence type="ECO:0000313" key="2">
    <source>
        <dbReference type="EMBL" id="EDK43953.1"/>
    </source>
</evidence>
<dbReference type="Proteomes" id="UP000001996">
    <property type="component" value="Unassembled WGS sequence"/>
</dbReference>
<evidence type="ECO:0000256" key="1">
    <source>
        <dbReference type="SAM" id="SignalP"/>
    </source>
</evidence>
<keyword evidence="3" id="KW-1185">Reference proteome</keyword>
<dbReference type="HOGENOM" id="CLU_035993_0_0_1"/>
<dbReference type="KEGG" id="lel:PVL30_002105"/>
<proteinExistence type="predicted"/>
<feature type="signal peptide" evidence="1">
    <location>
        <begin position="1"/>
        <end position="20"/>
    </location>
</feature>
<dbReference type="AlphaFoldDB" id="A5DXP5"/>
<evidence type="ECO:0000313" key="3">
    <source>
        <dbReference type="Proteomes" id="UP000001996"/>
    </source>
</evidence>